<keyword evidence="1" id="KW-1185">Reference proteome</keyword>
<proteinExistence type="predicted"/>
<dbReference type="Proteomes" id="UP000504608">
    <property type="component" value="Unplaced"/>
</dbReference>
<protein>
    <submittedName>
        <fullName evidence="2">Uncharacterized protein LOC111485526 isoform X2</fullName>
    </submittedName>
</protein>
<reference evidence="2" key="1">
    <citation type="submission" date="2025-08" db="UniProtKB">
        <authorList>
            <consortium name="RefSeq"/>
        </authorList>
    </citation>
    <scope>IDENTIFICATION</scope>
    <source>
        <tissue evidence="2">Young leaves</tissue>
    </source>
</reference>
<accession>A0A6J1JKZ2</accession>
<gene>
    <name evidence="2" type="primary">LOC111485526</name>
</gene>
<dbReference type="RefSeq" id="XP_022988224.1">
    <property type="nucleotide sequence ID" value="XM_023132456.1"/>
</dbReference>
<dbReference type="GeneID" id="111485526"/>
<sequence length="118" mass="13582">MASSIFSMFRSVFVLLLASLISLVFHRFIGLKSGNMVMAIEDVDSMALLPFGSASRIGSFFRLPQCGGPRRTGLKSSNMRWRWRWRLKMRITRLFYRLDLRRISSAASFLMSCLSPYC</sequence>
<name>A0A6J1JKZ2_CUCMA</name>
<dbReference type="AlphaFoldDB" id="A0A6J1JKZ2"/>
<organism evidence="1 2">
    <name type="scientific">Cucurbita maxima</name>
    <name type="common">Pumpkin</name>
    <name type="synonym">Winter squash</name>
    <dbReference type="NCBI Taxonomy" id="3661"/>
    <lineage>
        <taxon>Eukaryota</taxon>
        <taxon>Viridiplantae</taxon>
        <taxon>Streptophyta</taxon>
        <taxon>Embryophyta</taxon>
        <taxon>Tracheophyta</taxon>
        <taxon>Spermatophyta</taxon>
        <taxon>Magnoliopsida</taxon>
        <taxon>eudicotyledons</taxon>
        <taxon>Gunneridae</taxon>
        <taxon>Pentapetalae</taxon>
        <taxon>rosids</taxon>
        <taxon>fabids</taxon>
        <taxon>Cucurbitales</taxon>
        <taxon>Cucurbitaceae</taxon>
        <taxon>Cucurbiteae</taxon>
        <taxon>Cucurbita</taxon>
    </lineage>
</organism>
<evidence type="ECO:0000313" key="1">
    <source>
        <dbReference type="Proteomes" id="UP000504608"/>
    </source>
</evidence>
<evidence type="ECO:0000313" key="2">
    <source>
        <dbReference type="RefSeq" id="XP_022988224.1"/>
    </source>
</evidence>